<protein>
    <submittedName>
        <fullName evidence="1">Uncharacterized protein</fullName>
    </submittedName>
</protein>
<name>A0A919DMG6_9ACTN</name>
<reference evidence="1" key="1">
    <citation type="journal article" date="2014" name="Int. J. Syst. Evol. Microbiol.">
        <title>Complete genome sequence of Corynebacterium casei LMG S-19264T (=DSM 44701T), isolated from a smear-ripened cheese.</title>
        <authorList>
            <consortium name="US DOE Joint Genome Institute (JGI-PGF)"/>
            <person name="Walter F."/>
            <person name="Albersmeier A."/>
            <person name="Kalinowski J."/>
            <person name="Ruckert C."/>
        </authorList>
    </citation>
    <scope>NUCLEOTIDE SEQUENCE</scope>
    <source>
        <strain evidence="1">JCM 3302</strain>
    </source>
</reference>
<proteinExistence type="predicted"/>
<reference evidence="1" key="2">
    <citation type="submission" date="2020-09" db="EMBL/GenBank/DDBJ databases">
        <authorList>
            <person name="Sun Q."/>
            <person name="Ohkuma M."/>
        </authorList>
    </citation>
    <scope>NUCLEOTIDE SEQUENCE</scope>
    <source>
        <strain evidence="1">JCM 3302</strain>
    </source>
</reference>
<gene>
    <name evidence="1" type="ORF">GCM10014715_10980</name>
</gene>
<evidence type="ECO:0000313" key="1">
    <source>
        <dbReference type="EMBL" id="GHE59473.1"/>
    </source>
</evidence>
<keyword evidence="2" id="KW-1185">Reference proteome</keyword>
<dbReference type="AlphaFoldDB" id="A0A919DMG6"/>
<organism evidence="1 2">
    <name type="scientific">Streptomyces spiralis</name>
    <dbReference type="NCBI Taxonomy" id="66376"/>
    <lineage>
        <taxon>Bacteria</taxon>
        <taxon>Bacillati</taxon>
        <taxon>Actinomycetota</taxon>
        <taxon>Actinomycetes</taxon>
        <taxon>Kitasatosporales</taxon>
        <taxon>Streptomycetaceae</taxon>
        <taxon>Streptomyces</taxon>
    </lineage>
</organism>
<sequence length="71" mass="7872">MHRFLVTIGRSSKRAEKIAEPARSCLARTMPWATGPTISRCEGFATTETAMVSPSRARQVASAPRWYFTSP</sequence>
<accession>A0A919DMG6</accession>
<dbReference type="Proteomes" id="UP000641386">
    <property type="component" value="Unassembled WGS sequence"/>
</dbReference>
<comment type="caution">
    <text evidence="1">The sequence shown here is derived from an EMBL/GenBank/DDBJ whole genome shotgun (WGS) entry which is preliminary data.</text>
</comment>
<evidence type="ECO:0000313" key="2">
    <source>
        <dbReference type="Proteomes" id="UP000641386"/>
    </source>
</evidence>
<dbReference type="EMBL" id="BNBC01000003">
    <property type="protein sequence ID" value="GHE59473.1"/>
    <property type="molecule type" value="Genomic_DNA"/>
</dbReference>